<dbReference type="Proteomes" id="UP000031594">
    <property type="component" value="Unassembled WGS sequence"/>
</dbReference>
<evidence type="ECO:0000256" key="2">
    <source>
        <dbReference type="ARBA" id="ARBA00022695"/>
    </source>
</evidence>
<keyword evidence="6" id="KW-1185">Reference proteome</keyword>
<reference evidence="4 6" key="1">
    <citation type="submission" date="2014-08" db="EMBL/GenBank/DDBJ databases">
        <title>Methylacidiphilum kamchatkense strain Kam1 draft genome sequence.</title>
        <authorList>
            <person name="Birkeland N.-K."/>
            <person name="Erikstad H.A."/>
        </authorList>
    </citation>
    <scope>NUCLEOTIDE SEQUENCE [LARGE SCALE GENOMIC DNA]</scope>
    <source>
        <strain evidence="4 6">Kam1</strain>
    </source>
</reference>
<sequence length="234" mass="25888">MKAIILAAGKGTRMGSLTHDLPKPMLMVKGKPILEWIILGLHQEAKVEHFCIVVGYKAEKIQEYFKEGQFLGIKIDYRFQKKQDGTGKAPLVAKDLISNEPFFLSYGDILLGDRREYGRMVRAYKGDGLVGLTDGNDLSKGGAVFISSDGQIIDIIEKPQDPALSKGAFYNAGIYLISPKIFDFMENLSLSPRGEYELTDALRMFSQHGKLYGFLIAGSCVDVRDPQTLGSLNS</sequence>
<reference evidence="7" key="3">
    <citation type="submission" date="2019-03" db="EMBL/GenBank/DDBJ databases">
        <title>Complete genome of Methylacidiphilum kamchatkense Kam1.</title>
        <authorList>
            <person name="Kruse T."/>
            <person name="Murarilal Ratnadevi C."/>
            <person name="Erikstad H.-A."/>
            <person name="Birkeland N.-K."/>
        </authorList>
    </citation>
    <scope>NUCLEOTIDE SEQUENCE [LARGE SCALE GENOMIC DNA]</scope>
    <source>
        <strain evidence="7">kam1</strain>
    </source>
</reference>
<gene>
    <name evidence="4" type="ORF">A946_09665</name>
    <name evidence="5" type="ORF">kam1_1117</name>
</gene>
<dbReference type="SUPFAM" id="SSF53448">
    <property type="entry name" value="Nucleotide-diphospho-sugar transferases"/>
    <property type="match status" value="1"/>
</dbReference>
<reference evidence="5" key="2">
    <citation type="journal article" date="2019" name="BMC Genomics">
        <title>Complete genome sequence analysis of the thermoacidophilic verrucomicrobial methanotroph 'Candidatus Methylacidiphilum kamchatkense' strain Kam1 and comparison with its closest relatives.</title>
        <authorList>
            <person name="Kruse T."/>
            <person name="Ratnadevi C.M."/>
            <person name="Erikstad H.A."/>
            <person name="Birkeland N.K."/>
        </authorList>
    </citation>
    <scope>NUCLEOTIDE SEQUENCE</scope>
    <source>
        <strain evidence="5">Kam1</strain>
    </source>
</reference>
<proteinExistence type="predicted"/>
<dbReference type="PANTHER" id="PTHR43584:SF8">
    <property type="entry name" value="N-ACETYLMURAMATE ALPHA-1-PHOSPHATE URIDYLYLTRANSFERASE"/>
    <property type="match status" value="1"/>
</dbReference>
<dbReference type="PANTHER" id="PTHR43584">
    <property type="entry name" value="NUCLEOTIDYL TRANSFERASE"/>
    <property type="match status" value="1"/>
</dbReference>
<dbReference type="RefSeq" id="WP_039722013.1">
    <property type="nucleotide sequence ID" value="NZ_CP037899.1"/>
</dbReference>
<evidence type="ECO:0000256" key="1">
    <source>
        <dbReference type="ARBA" id="ARBA00022679"/>
    </source>
</evidence>
<dbReference type="Pfam" id="PF00483">
    <property type="entry name" value="NTP_transferase"/>
    <property type="match status" value="1"/>
</dbReference>
<dbReference type="AlphaFoldDB" id="A0A0C1V2N0"/>
<dbReference type="KEGG" id="mkc:kam1_1117"/>
<keyword evidence="2 5" id="KW-0548">Nucleotidyltransferase</keyword>
<dbReference type="OrthoDB" id="9801899at2"/>
<dbReference type="EMBL" id="CP037899">
    <property type="protein sequence ID" value="QDQ42347.1"/>
    <property type="molecule type" value="Genomic_DNA"/>
</dbReference>
<dbReference type="GO" id="GO:0003977">
    <property type="term" value="F:UDP-N-acetylglucosamine diphosphorylase activity"/>
    <property type="evidence" value="ECO:0007669"/>
    <property type="project" value="UniProtKB-EC"/>
</dbReference>
<dbReference type="GO" id="GO:0019134">
    <property type="term" value="F:glucosamine-1-phosphate N-acetyltransferase activity"/>
    <property type="evidence" value="ECO:0007669"/>
    <property type="project" value="UniProtKB-EC"/>
</dbReference>
<dbReference type="Gene3D" id="3.90.550.10">
    <property type="entry name" value="Spore Coat Polysaccharide Biosynthesis Protein SpsA, Chain A"/>
    <property type="match status" value="1"/>
</dbReference>
<dbReference type="EC" id="2.3.1.157" evidence="5"/>
<feature type="domain" description="Nucleotidyl transferase" evidence="3">
    <location>
        <begin position="2"/>
        <end position="214"/>
    </location>
</feature>
<dbReference type="Proteomes" id="UP000315925">
    <property type="component" value="Chromosome"/>
</dbReference>
<dbReference type="InterPro" id="IPR050065">
    <property type="entry name" value="GlmU-like"/>
</dbReference>
<protein>
    <submittedName>
        <fullName evidence="5">Bifunctional UDP-N-acetylglucosamine pyrophosphorylase/glucosamine-1-phosphate N-acetyltransferase</fullName>
        <ecNumber evidence="5">2.3.1.157</ecNumber>
        <ecNumber evidence="5">2.7.7.23</ecNumber>
    </submittedName>
    <submittedName>
        <fullName evidence="4">Nucleoside-diphosphate-sugar pyrophosphorylase</fullName>
    </submittedName>
</protein>
<dbReference type="EMBL" id="JQNX01000008">
    <property type="protein sequence ID" value="KIE57920.1"/>
    <property type="molecule type" value="Genomic_DNA"/>
</dbReference>
<dbReference type="InterPro" id="IPR029044">
    <property type="entry name" value="Nucleotide-diphossugar_trans"/>
</dbReference>
<evidence type="ECO:0000259" key="3">
    <source>
        <dbReference type="Pfam" id="PF00483"/>
    </source>
</evidence>
<dbReference type="InterPro" id="IPR005835">
    <property type="entry name" value="NTP_transferase_dom"/>
</dbReference>
<dbReference type="CDD" id="cd04181">
    <property type="entry name" value="NTP_transferase"/>
    <property type="match status" value="1"/>
</dbReference>
<dbReference type="EC" id="2.7.7.23" evidence="5"/>
<keyword evidence="1 5" id="KW-0808">Transferase</keyword>
<organism evidence="5 7">
    <name type="scientific">Methylacidiphilum kamchatkense Kam1</name>
    <dbReference type="NCBI Taxonomy" id="1202785"/>
    <lineage>
        <taxon>Bacteria</taxon>
        <taxon>Pseudomonadati</taxon>
        <taxon>Verrucomicrobiota</taxon>
        <taxon>Methylacidiphilae</taxon>
        <taxon>Methylacidiphilales</taxon>
        <taxon>Methylacidiphilaceae</taxon>
        <taxon>Methylacidiphilum (ex Ratnadevi et al. 2023)</taxon>
    </lineage>
</organism>
<dbReference type="STRING" id="1202785.A946_09665"/>
<name>A0A0C1V2N0_9BACT</name>
<accession>A0A0C1V2N0</accession>
<evidence type="ECO:0000313" key="6">
    <source>
        <dbReference type="Proteomes" id="UP000031594"/>
    </source>
</evidence>
<evidence type="ECO:0000313" key="5">
    <source>
        <dbReference type="EMBL" id="QDQ42347.1"/>
    </source>
</evidence>
<keyword evidence="5" id="KW-0012">Acyltransferase</keyword>
<evidence type="ECO:0000313" key="4">
    <source>
        <dbReference type="EMBL" id="KIE57920.1"/>
    </source>
</evidence>
<evidence type="ECO:0000313" key="7">
    <source>
        <dbReference type="Proteomes" id="UP000315925"/>
    </source>
</evidence>